<dbReference type="InterPro" id="IPR010982">
    <property type="entry name" value="Lambda_DNA-bd_dom_sf"/>
</dbReference>
<name>A0A6I2F8K8_9MICO</name>
<dbReference type="RefSeq" id="WP_153685606.1">
    <property type="nucleotide sequence ID" value="NZ_WJIF01000010.1"/>
</dbReference>
<dbReference type="Pfam" id="PF13377">
    <property type="entry name" value="Peripla_BP_3"/>
    <property type="match status" value="1"/>
</dbReference>
<evidence type="ECO:0000259" key="4">
    <source>
        <dbReference type="PROSITE" id="PS50932"/>
    </source>
</evidence>
<protein>
    <submittedName>
        <fullName evidence="5">Substrate-binding domain-containing protein</fullName>
    </submittedName>
</protein>
<evidence type="ECO:0000256" key="1">
    <source>
        <dbReference type="ARBA" id="ARBA00023015"/>
    </source>
</evidence>
<dbReference type="PROSITE" id="PS00356">
    <property type="entry name" value="HTH_LACI_1"/>
    <property type="match status" value="1"/>
</dbReference>
<organism evidence="5 6">
    <name type="scientific">Agromyces agglutinans</name>
    <dbReference type="NCBI Taxonomy" id="2662258"/>
    <lineage>
        <taxon>Bacteria</taxon>
        <taxon>Bacillati</taxon>
        <taxon>Actinomycetota</taxon>
        <taxon>Actinomycetes</taxon>
        <taxon>Micrococcales</taxon>
        <taxon>Microbacteriaceae</taxon>
        <taxon>Agromyces</taxon>
    </lineage>
</organism>
<dbReference type="SMART" id="SM00354">
    <property type="entry name" value="HTH_LACI"/>
    <property type="match status" value="1"/>
</dbReference>
<gene>
    <name evidence="5" type="ORF">GE115_15105</name>
</gene>
<accession>A0A6I2F8K8</accession>
<dbReference type="SUPFAM" id="SSF47413">
    <property type="entry name" value="lambda repressor-like DNA-binding domains"/>
    <property type="match status" value="1"/>
</dbReference>
<dbReference type="GO" id="GO:0000976">
    <property type="term" value="F:transcription cis-regulatory region binding"/>
    <property type="evidence" value="ECO:0007669"/>
    <property type="project" value="TreeGrafter"/>
</dbReference>
<dbReference type="Gene3D" id="3.40.50.2300">
    <property type="match status" value="2"/>
</dbReference>
<keyword evidence="2" id="KW-0238">DNA-binding</keyword>
<dbReference type="Pfam" id="PF00356">
    <property type="entry name" value="LacI"/>
    <property type="match status" value="1"/>
</dbReference>
<dbReference type="AlphaFoldDB" id="A0A6I2F8K8"/>
<sequence>MGAVSIREVAALAGVSITTVSNVLNRPEIVSRKAVERVEAAIESLGYVPNIAARQLRAGRSSVIGMAVINITNPFFAEMALGAERAAEASGYAVFVGNSYDSAARESHYLDLFDRQRLDGVLLAPIGDDLSALERFAKRSVPVVLVDRVDPSGRHASVSVDDVLGGRLAASHLIEGGARRLMFVGGPTRIAQMRERLEGTRIEAERARLDLAVVDEGALSVRLGLKIGRDLAAMPRASRPDGIVGGNDEVALGIMHSLIQAGVDVPGEVSIVGYDDIDFASASTVALTSIRQPSHEIGLRAAQLLLAALAGEDLRDRSVRFDPELVVRQSSRPVG</sequence>
<dbReference type="InterPro" id="IPR000843">
    <property type="entry name" value="HTH_LacI"/>
</dbReference>
<dbReference type="Proteomes" id="UP000431080">
    <property type="component" value="Unassembled WGS sequence"/>
</dbReference>
<reference evidence="5 6" key="1">
    <citation type="submission" date="2019-10" db="EMBL/GenBank/DDBJ databases">
        <authorList>
            <person name="Nie G."/>
            <person name="Ming H."/>
            <person name="Yi B."/>
        </authorList>
    </citation>
    <scope>NUCLEOTIDE SEQUENCE [LARGE SCALE GENOMIC DNA]</scope>
    <source>
        <strain evidence="5 6">CFH 90414</strain>
    </source>
</reference>
<proteinExistence type="predicted"/>
<dbReference type="CDD" id="cd01392">
    <property type="entry name" value="HTH_LacI"/>
    <property type="match status" value="1"/>
</dbReference>
<dbReference type="GO" id="GO:0003700">
    <property type="term" value="F:DNA-binding transcription factor activity"/>
    <property type="evidence" value="ECO:0007669"/>
    <property type="project" value="TreeGrafter"/>
</dbReference>
<dbReference type="EMBL" id="WJIF01000010">
    <property type="protein sequence ID" value="MRG61182.1"/>
    <property type="molecule type" value="Genomic_DNA"/>
</dbReference>
<dbReference type="InterPro" id="IPR046335">
    <property type="entry name" value="LacI/GalR-like_sensor"/>
</dbReference>
<dbReference type="PROSITE" id="PS50932">
    <property type="entry name" value="HTH_LACI_2"/>
    <property type="match status" value="1"/>
</dbReference>
<dbReference type="SUPFAM" id="SSF53822">
    <property type="entry name" value="Periplasmic binding protein-like I"/>
    <property type="match status" value="1"/>
</dbReference>
<evidence type="ECO:0000313" key="5">
    <source>
        <dbReference type="EMBL" id="MRG61182.1"/>
    </source>
</evidence>
<evidence type="ECO:0000313" key="6">
    <source>
        <dbReference type="Proteomes" id="UP000431080"/>
    </source>
</evidence>
<evidence type="ECO:0000256" key="2">
    <source>
        <dbReference type="ARBA" id="ARBA00023125"/>
    </source>
</evidence>
<dbReference type="PANTHER" id="PTHR30146">
    <property type="entry name" value="LACI-RELATED TRANSCRIPTIONAL REPRESSOR"/>
    <property type="match status" value="1"/>
</dbReference>
<dbReference type="InterPro" id="IPR028082">
    <property type="entry name" value="Peripla_BP_I"/>
</dbReference>
<keyword evidence="3" id="KW-0804">Transcription</keyword>
<dbReference type="PANTHER" id="PTHR30146:SF109">
    <property type="entry name" value="HTH-TYPE TRANSCRIPTIONAL REGULATOR GALS"/>
    <property type="match status" value="1"/>
</dbReference>
<comment type="caution">
    <text evidence="5">The sequence shown here is derived from an EMBL/GenBank/DDBJ whole genome shotgun (WGS) entry which is preliminary data.</text>
</comment>
<feature type="domain" description="HTH lacI-type" evidence="4">
    <location>
        <begin position="4"/>
        <end position="58"/>
    </location>
</feature>
<keyword evidence="6" id="KW-1185">Reference proteome</keyword>
<evidence type="ECO:0000256" key="3">
    <source>
        <dbReference type="ARBA" id="ARBA00023163"/>
    </source>
</evidence>
<keyword evidence="1" id="KW-0805">Transcription regulation</keyword>
<dbReference type="Gene3D" id="1.10.260.40">
    <property type="entry name" value="lambda repressor-like DNA-binding domains"/>
    <property type="match status" value="1"/>
</dbReference>